<protein>
    <submittedName>
        <fullName evidence="2">Uncharacterized protein</fullName>
    </submittedName>
</protein>
<organism evidence="2 3">
    <name type="scientific">Ascodesmis nigricans</name>
    <dbReference type="NCBI Taxonomy" id="341454"/>
    <lineage>
        <taxon>Eukaryota</taxon>
        <taxon>Fungi</taxon>
        <taxon>Dikarya</taxon>
        <taxon>Ascomycota</taxon>
        <taxon>Pezizomycotina</taxon>
        <taxon>Pezizomycetes</taxon>
        <taxon>Pezizales</taxon>
        <taxon>Ascodesmidaceae</taxon>
        <taxon>Ascodesmis</taxon>
    </lineage>
</organism>
<keyword evidence="1" id="KW-0472">Membrane</keyword>
<accession>A0A4S2MXR2</accession>
<sequence>MSCPTILQSHTLSVSRQSSTGHYCCKCGISILYNHSFLTALRTLWAHPSSTNPTRLRCPNPSCQHLFFDILSTCSSCQHRVFHQRPVWECWVCERLNPMRVGRVPSVAAPQRCYHCGFTMNEACRTLWDRHGLAMPTVIVEAVDEHGVMDPRVRNPIMRKRGHKVGTRKEEKGRKSWWSGLGMYVAFVVGSWVVWWMFG</sequence>
<evidence type="ECO:0000313" key="3">
    <source>
        <dbReference type="Proteomes" id="UP000298138"/>
    </source>
</evidence>
<dbReference type="AlphaFoldDB" id="A0A4S2MXR2"/>
<feature type="transmembrane region" description="Helical" evidence="1">
    <location>
        <begin position="177"/>
        <end position="198"/>
    </location>
</feature>
<evidence type="ECO:0000256" key="1">
    <source>
        <dbReference type="SAM" id="Phobius"/>
    </source>
</evidence>
<dbReference type="InParanoid" id="A0A4S2MXR2"/>
<keyword evidence="1" id="KW-0812">Transmembrane</keyword>
<name>A0A4S2MXR2_9PEZI</name>
<keyword evidence="1" id="KW-1133">Transmembrane helix</keyword>
<evidence type="ECO:0000313" key="2">
    <source>
        <dbReference type="EMBL" id="TGZ81499.1"/>
    </source>
</evidence>
<dbReference type="EMBL" id="ML220119">
    <property type="protein sequence ID" value="TGZ81499.1"/>
    <property type="molecule type" value="Genomic_DNA"/>
</dbReference>
<keyword evidence="3" id="KW-1185">Reference proteome</keyword>
<gene>
    <name evidence="2" type="ORF">EX30DRAFT_340767</name>
</gene>
<reference evidence="2 3" key="1">
    <citation type="submission" date="2019-04" db="EMBL/GenBank/DDBJ databases">
        <title>Comparative genomics and transcriptomics to analyze fruiting body development in filamentous ascomycetes.</title>
        <authorList>
            <consortium name="DOE Joint Genome Institute"/>
            <person name="Lutkenhaus R."/>
            <person name="Traeger S."/>
            <person name="Breuer J."/>
            <person name="Kuo A."/>
            <person name="Lipzen A."/>
            <person name="Pangilinan J."/>
            <person name="Dilworth D."/>
            <person name="Sandor L."/>
            <person name="Poggeler S."/>
            <person name="Barry K."/>
            <person name="Grigoriev I.V."/>
            <person name="Nowrousian M."/>
        </authorList>
    </citation>
    <scope>NUCLEOTIDE SEQUENCE [LARGE SCALE GENOMIC DNA]</scope>
    <source>
        <strain evidence="2 3">CBS 389.68</strain>
    </source>
</reference>
<proteinExistence type="predicted"/>
<dbReference type="Proteomes" id="UP000298138">
    <property type="component" value="Unassembled WGS sequence"/>
</dbReference>